<dbReference type="Gene3D" id="3.10.450.50">
    <property type="match status" value="1"/>
</dbReference>
<name>A0ABW3I4Z5_9FLAO</name>
<feature type="transmembrane region" description="Helical" evidence="1">
    <location>
        <begin position="343"/>
        <end position="363"/>
    </location>
</feature>
<feature type="transmembrane region" description="Helical" evidence="1">
    <location>
        <begin position="304"/>
        <end position="323"/>
    </location>
</feature>
<gene>
    <name evidence="2" type="ORF">ACFQ1O_12570</name>
</gene>
<evidence type="ECO:0000313" key="2">
    <source>
        <dbReference type="EMBL" id="MFD0964841.1"/>
    </source>
</evidence>
<feature type="transmembrane region" description="Helical" evidence="1">
    <location>
        <begin position="114"/>
        <end position="135"/>
    </location>
</feature>
<protein>
    <submittedName>
        <fullName evidence="2">6-pyruvoyl-tetrahydropterin synthase-related protein</fullName>
    </submittedName>
</protein>
<reference evidence="3" key="1">
    <citation type="journal article" date="2019" name="Int. J. Syst. Evol. Microbiol.">
        <title>The Global Catalogue of Microorganisms (GCM) 10K type strain sequencing project: providing services to taxonomists for standard genome sequencing and annotation.</title>
        <authorList>
            <consortium name="The Broad Institute Genomics Platform"/>
            <consortium name="The Broad Institute Genome Sequencing Center for Infectious Disease"/>
            <person name="Wu L."/>
            <person name="Ma J."/>
        </authorList>
    </citation>
    <scope>NUCLEOTIDE SEQUENCE [LARGE SCALE GENOMIC DNA]</scope>
    <source>
        <strain evidence="3">CCUG 62114</strain>
    </source>
</reference>
<feature type="transmembrane region" description="Helical" evidence="1">
    <location>
        <begin position="72"/>
        <end position="102"/>
    </location>
</feature>
<feature type="transmembrane region" description="Helical" evidence="1">
    <location>
        <begin position="225"/>
        <end position="250"/>
    </location>
</feature>
<evidence type="ECO:0000313" key="3">
    <source>
        <dbReference type="Proteomes" id="UP001596997"/>
    </source>
</evidence>
<dbReference type="RefSeq" id="WP_377716387.1">
    <property type="nucleotide sequence ID" value="NZ_JBHTJM010000010.1"/>
</dbReference>
<evidence type="ECO:0000256" key="1">
    <source>
        <dbReference type="SAM" id="Phobius"/>
    </source>
</evidence>
<feature type="transmembrane region" description="Helical" evidence="1">
    <location>
        <begin position="7"/>
        <end position="28"/>
    </location>
</feature>
<dbReference type="EMBL" id="JBHTJM010000010">
    <property type="protein sequence ID" value="MFD0964841.1"/>
    <property type="molecule type" value="Genomic_DNA"/>
</dbReference>
<feature type="transmembrane region" description="Helical" evidence="1">
    <location>
        <begin position="188"/>
        <end position="204"/>
    </location>
</feature>
<comment type="caution">
    <text evidence="2">The sequence shown here is derived from an EMBL/GenBank/DDBJ whole genome shotgun (WGS) entry which is preliminary data.</text>
</comment>
<keyword evidence="1" id="KW-0472">Membrane</keyword>
<keyword evidence="1" id="KW-0812">Transmembrane</keyword>
<proteinExistence type="predicted"/>
<keyword evidence="3" id="KW-1185">Reference proteome</keyword>
<feature type="transmembrane region" description="Helical" evidence="1">
    <location>
        <begin position="554"/>
        <end position="573"/>
    </location>
</feature>
<feature type="transmembrane region" description="Helical" evidence="1">
    <location>
        <begin position="378"/>
        <end position="397"/>
    </location>
</feature>
<feature type="transmembrane region" description="Helical" evidence="1">
    <location>
        <begin position="601"/>
        <end position="618"/>
    </location>
</feature>
<organism evidence="2 3">
    <name type="scientific">Pseudofulvibacter geojedonensis</name>
    <dbReference type="NCBI Taxonomy" id="1123758"/>
    <lineage>
        <taxon>Bacteria</taxon>
        <taxon>Pseudomonadati</taxon>
        <taxon>Bacteroidota</taxon>
        <taxon>Flavobacteriia</taxon>
        <taxon>Flavobacteriales</taxon>
        <taxon>Flavobacteriaceae</taxon>
        <taxon>Pseudofulvibacter</taxon>
    </lineage>
</organism>
<dbReference type="Proteomes" id="UP001596997">
    <property type="component" value="Unassembled WGS sequence"/>
</dbReference>
<accession>A0ABW3I4Z5</accession>
<feature type="transmembrane region" description="Helical" evidence="1">
    <location>
        <begin position="270"/>
        <end position="297"/>
    </location>
</feature>
<keyword evidence="1" id="KW-1133">Transmembrane helix</keyword>
<sequence>MKSLTSKYLIIALGLGILFHGTAMFFTLEETYDALIHLFFAEHYASNWSEPWSYKWYTGFTVMGYPPLVHQLLALLSFIAGLKFALFTFTLLLIILFITGVYRFSLVLTKNTKYAGFAAVFCVFSSVYIETLHVFGQLPTLMGVSLLLHVIPEVYNWVITHKKRYLISSLLLMAVMVCSHHVTPIFGMVFFIFPTLGLAILDKAKSNTGSYKEVKLMHFIKTLWGSIKQIIGFGLGSLILLIGCILPYWINTKNNPITQVPIPHGSRDNFLEVLSSGLVFFIIPYGIVICLLPYILYRLFSKRLICFGLSFSMLFLLGTGGTTPLPKLLLGENAFSILTLDRFTFWASIMSFPLVGELFYRLFKSDYKSYLRKQIGKIYYFGMVVSIGAIIAFFAVFTTNIGKFRPSQPQAIKMLPIVNFLNQDMHYKWRYLTLGFGDQMAWLSSQTNALTVDGNYHSARRLPELTTKAVERLENSKFRGIEGIGSLQQFLSNSNKFHLKYVFSNDKFYDPILFFTGWEKLVVLENNIVVWEKQNIDPLPTLLPRIDVADFQKIIWSFIPISMLIMLLLWTLLRYMFFPKLTDTLPNVKPTSLSFVKPMRIWNLIVFLTVIWFMQSSFKTYGIQNTPEHVVKHYYDALDFNFFEKAHSYLDMQSHKTLDQFMLEIAVSDGVLSSYAKLDSIVVKELNRKGDTCIVKAQTKWITPLESIDKTEEFKTIKRKDKWYIIPKEPSKYIPSNQFFDTPKVEYYNQGRRKITTQQTHHEDILPQPVVYVLNASLIQKDSAYHVIGEIQNLDYFPASIQVKAELYDGSNNLLASFSPKFQSKYNLSPYEVVPFKIDFEEIAWLTTNKSSESFNPQEFHPKEFKTIPNHFVIHVSSTVSTKNLYNAVQISAVQQSDNQNIIGELYNSGNKEVTIPQILISYKEASRLRWVDHAFVKTSIRPHRKVDFLIKPKLVTDIKVLKSTTKDCFINGMPNNEIEYIKDLSVNRLESTLDKNVIQNNNIQLKVNNFIGND</sequence>